<dbReference type="Proteomes" id="UP001596091">
    <property type="component" value="Unassembled WGS sequence"/>
</dbReference>
<dbReference type="SUPFAM" id="SSF81606">
    <property type="entry name" value="PP2C-like"/>
    <property type="match status" value="1"/>
</dbReference>
<evidence type="ECO:0000256" key="2">
    <source>
        <dbReference type="SAM" id="Phobius"/>
    </source>
</evidence>
<evidence type="ECO:0000259" key="4">
    <source>
        <dbReference type="SMART" id="SM00331"/>
    </source>
</evidence>
<name>A0ABW1EGV7_9BACT</name>
<feature type="signal peptide" evidence="3">
    <location>
        <begin position="1"/>
        <end position="23"/>
    </location>
</feature>
<accession>A0ABW1EGV7</accession>
<dbReference type="InterPro" id="IPR052016">
    <property type="entry name" value="Bact_Sigma-Reg"/>
</dbReference>
<dbReference type="EMBL" id="JBHSPH010000002">
    <property type="protein sequence ID" value="MFC5862465.1"/>
    <property type="molecule type" value="Genomic_DNA"/>
</dbReference>
<feature type="transmembrane region" description="Helical" evidence="2">
    <location>
        <begin position="210"/>
        <end position="231"/>
    </location>
</feature>
<keyword evidence="2" id="KW-0472">Membrane</keyword>
<organism evidence="5 6">
    <name type="scientific">Acidicapsa dinghuensis</name>
    <dbReference type="NCBI Taxonomy" id="2218256"/>
    <lineage>
        <taxon>Bacteria</taxon>
        <taxon>Pseudomonadati</taxon>
        <taxon>Acidobacteriota</taxon>
        <taxon>Terriglobia</taxon>
        <taxon>Terriglobales</taxon>
        <taxon>Acidobacteriaceae</taxon>
        <taxon>Acidicapsa</taxon>
    </lineage>
</organism>
<dbReference type="Pfam" id="PF07228">
    <property type="entry name" value="SpoIIE"/>
    <property type="match status" value="1"/>
</dbReference>
<proteinExistence type="predicted"/>
<feature type="transmembrane region" description="Helical" evidence="2">
    <location>
        <begin position="369"/>
        <end position="387"/>
    </location>
</feature>
<feature type="transmembrane region" description="Helical" evidence="2">
    <location>
        <begin position="238"/>
        <end position="258"/>
    </location>
</feature>
<feature type="transmembrane region" description="Helical" evidence="2">
    <location>
        <begin position="302"/>
        <end position="327"/>
    </location>
</feature>
<feature type="transmembrane region" description="Helical" evidence="2">
    <location>
        <begin position="339"/>
        <end position="360"/>
    </location>
</feature>
<reference evidence="6" key="1">
    <citation type="journal article" date="2019" name="Int. J. Syst. Evol. Microbiol.">
        <title>The Global Catalogue of Microorganisms (GCM) 10K type strain sequencing project: providing services to taxonomists for standard genome sequencing and annotation.</title>
        <authorList>
            <consortium name="The Broad Institute Genomics Platform"/>
            <consortium name="The Broad Institute Genome Sequencing Center for Infectious Disease"/>
            <person name="Wu L."/>
            <person name="Ma J."/>
        </authorList>
    </citation>
    <scope>NUCLEOTIDE SEQUENCE [LARGE SCALE GENOMIC DNA]</scope>
    <source>
        <strain evidence="6">JCM 4087</strain>
    </source>
</reference>
<feature type="transmembrane region" description="Helical" evidence="2">
    <location>
        <begin position="407"/>
        <end position="434"/>
    </location>
</feature>
<dbReference type="RefSeq" id="WP_263335772.1">
    <property type="nucleotide sequence ID" value="NZ_JAGSYH010000003.1"/>
</dbReference>
<dbReference type="InterPro" id="IPR036457">
    <property type="entry name" value="PPM-type-like_dom_sf"/>
</dbReference>
<evidence type="ECO:0000313" key="5">
    <source>
        <dbReference type="EMBL" id="MFC5862465.1"/>
    </source>
</evidence>
<dbReference type="Gene3D" id="2.60.120.260">
    <property type="entry name" value="Galactose-binding domain-like"/>
    <property type="match status" value="1"/>
</dbReference>
<keyword evidence="2" id="KW-0812">Transmembrane</keyword>
<sequence>MPLRPQRSWVFAALLLSLATVLAQPSPGIAAAPSMLDLKDVGKGAVPIDGSWLFQTGDNPSWSSPALDDSSWSTIRPDEPWGLQGHPAYSGFAWYRRHIRITAAPGETGEFLILMPAIDDAYQVFWNGIEIGHIGTLPPRASWPATRAPHIFSFPGPGAGVLAVRVWKDPPGSSDSGAIGGFRDTPMIGNADSIQGQMAISNYANLLGNAYSIGINLLYGLVSLIVFIAWFRNRQYTILLWFAIFTGCPSLWGAFYTLRMPIDATVASGLLQPLFALRNIALWYLLLELLQVDKDSPLRRWARVLAIISIACGTLDGVLNFLYYFIGWYDHPWIDITDAILTTVTTAVEVFPLVIVALAIRRKLSPERWAVASAAFFSHMLLVVTAASQQGQRFTHWSISNNLSQPLFSLFGTYFTPPILADTILFIAILYALYRYGREQSRKQSLLAADLQRAREIQQALIPEAIPPIEGFTITSAYQPAQDVGGDFFQVIPCEDGSILIALGDVSGKGLQAAMSVSMILGILRTLADSTNSPAEILSGLNRRMYQRIGDGFATAIVARASLDGNLTFASAGHLPPYLNGKELQIPGSLPLGVVPDLACEEVTMRLSANCQLTLYTDGLLEARNGSGELYGFARLNTLFASRPSAEDAAQAAVRFGQEDDITVLTLNRSTSQSLRLDEKFAPI</sequence>
<feature type="transmembrane region" description="Helical" evidence="2">
    <location>
        <begin position="270"/>
        <end position="290"/>
    </location>
</feature>
<keyword evidence="6" id="KW-1185">Reference proteome</keyword>
<evidence type="ECO:0000256" key="1">
    <source>
        <dbReference type="ARBA" id="ARBA00022801"/>
    </source>
</evidence>
<comment type="caution">
    <text evidence="5">The sequence shown here is derived from an EMBL/GenBank/DDBJ whole genome shotgun (WGS) entry which is preliminary data.</text>
</comment>
<keyword evidence="3" id="KW-0732">Signal</keyword>
<dbReference type="InterPro" id="IPR001932">
    <property type="entry name" value="PPM-type_phosphatase-like_dom"/>
</dbReference>
<dbReference type="InterPro" id="IPR008979">
    <property type="entry name" value="Galactose-bd-like_sf"/>
</dbReference>
<dbReference type="PANTHER" id="PTHR43156">
    <property type="entry name" value="STAGE II SPORULATION PROTEIN E-RELATED"/>
    <property type="match status" value="1"/>
</dbReference>
<dbReference type="Gene3D" id="3.60.40.10">
    <property type="entry name" value="PPM-type phosphatase domain"/>
    <property type="match status" value="1"/>
</dbReference>
<feature type="chain" id="PRO_5046164297" evidence="3">
    <location>
        <begin position="24"/>
        <end position="684"/>
    </location>
</feature>
<keyword evidence="2" id="KW-1133">Transmembrane helix</keyword>
<keyword evidence="1" id="KW-0378">Hydrolase</keyword>
<evidence type="ECO:0000313" key="6">
    <source>
        <dbReference type="Proteomes" id="UP001596091"/>
    </source>
</evidence>
<gene>
    <name evidence="5" type="ORF">ACFPT7_09210</name>
</gene>
<feature type="domain" description="PPM-type phosphatase" evidence="4">
    <location>
        <begin position="469"/>
        <end position="669"/>
    </location>
</feature>
<evidence type="ECO:0000256" key="3">
    <source>
        <dbReference type="SAM" id="SignalP"/>
    </source>
</evidence>
<dbReference type="SMART" id="SM00331">
    <property type="entry name" value="PP2C_SIG"/>
    <property type="match status" value="1"/>
</dbReference>
<protein>
    <submittedName>
        <fullName evidence="5">SpoIIE family protein phosphatase</fullName>
    </submittedName>
</protein>
<dbReference type="SUPFAM" id="SSF49785">
    <property type="entry name" value="Galactose-binding domain-like"/>
    <property type="match status" value="1"/>
</dbReference>
<dbReference type="PANTHER" id="PTHR43156:SF2">
    <property type="entry name" value="STAGE II SPORULATION PROTEIN E"/>
    <property type="match status" value="1"/>
</dbReference>